<name>A0A392VUX4_9FABA</name>
<proteinExistence type="predicted"/>
<keyword evidence="2" id="KW-1185">Reference proteome</keyword>
<dbReference type="AlphaFoldDB" id="A0A392VUX4"/>
<feature type="non-terminal residue" evidence="1">
    <location>
        <position position="36"/>
    </location>
</feature>
<protein>
    <submittedName>
        <fullName evidence="1">Uncharacterized protein</fullName>
    </submittedName>
</protein>
<evidence type="ECO:0000313" key="2">
    <source>
        <dbReference type="Proteomes" id="UP000265520"/>
    </source>
</evidence>
<dbReference type="EMBL" id="LXQA011253433">
    <property type="protein sequence ID" value="MCI90761.1"/>
    <property type="molecule type" value="Genomic_DNA"/>
</dbReference>
<comment type="caution">
    <text evidence="1">The sequence shown here is derived from an EMBL/GenBank/DDBJ whole genome shotgun (WGS) entry which is preliminary data.</text>
</comment>
<evidence type="ECO:0000313" key="1">
    <source>
        <dbReference type="EMBL" id="MCI90761.1"/>
    </source>
</evidence>
<organism evidence="1 2">
    <name type="scientific">Trifolium medium</name>
    <dbReference type="NCBI Taxonomy" id="97028"/>
    <lineage>
        <taxon>Eukaryota</taxon>
        <taxon>Viridiplantae</taxon>
        <taxon>Streptophyta</taxon>
        <taxon>Embryophyta</taxon>
        <taxon>Tracheophyta</taxon>
        <taxon>Spermatophyta</taxon>
        <taxon>Magnoliopsida</taxon>
        <taxon>eudicotyledons</taxon>
        <taxon>Gunneridae</taxon>
        <taxon>Pentapetalae</taxon>
        <taxon>rosids</taxon>
        <taxon>fabids</taxon>
        <taxon>Fabales</taxon>
        <taxon>Fabaceae</taxon>
        <taxon>Papilionoideae</taxon>
        <taxon>50 kb inversion clade</taxon>
        <taxon>NPAAA clade</taxon>
        <taxon>Hologalegina</taxon>
        <taxon>IRL clade</taxon>
        <taxon>Trifolieae</taxon>
        <taxon>Trifolium</taxon>
    </lineage>
</organism>
<accession>A0A392VUX4</accession>
<sequence length="36" mass="3922">MVVDPALCVESLPDNVFRQLVSLSVTTAVQVDEKAF</sequence>
<reference evidence="1 2" key="1">
    <citation type="journal article" date="2018" name="Front. Plant Sci.">
        <title>Red Clover (Trifolium pratense) and Zigzag Clover (T. medium) - A Picture of Genomic Similarities and Differences.</title>
        <authorList>
            <person name="Dluhosova J."/>
            <person name="Istvanek J."/>
            <person name="Nedelnik J."/>
            <person name="Repkova J."/>
        </authorList>
    </citation>
    <scope>NUCLEOTIDE SEQUENCE [LARGE SCALE GENOMIC DNA]</scope>
    <source>
        <strain evidence="2">cv. 10/8</strain>
        <tissue evidence="1">Leaf</tissue>
    </source>
</reference>
<dbReference type="Proteomes" id="UP000265520">
    <property type="component" value="Unassembled WGS sequence"/>
</dbReference>